<feature type="compositionally biased region" description="Polar residues" evidence="1">
    <location>
        <begin position="86"/>
        <end position="98"/>
    </location>
</feature>
<dbReference type="Gramene" id="OMERI01G06920.1">
    <property type="protein sequence ID" value="OMERI01G06920.1"/>
    <property type="gene ID" value="OMERI01G06920"/>
</dbReference>
<proteinExistence type="predicted"/>
<feature type="region of interest" description="Disordered" evidence="1">
    <location>
        <begin position="1"/>
        <end position="26"/>
    </location>
</feature>
<organism evidence="2">
    <name type="scientific">Oryza meridionalis</name>
    <dbReference type="NCBI Taxonomy" id="40149"/>
    <lineage>
        <taxon>Eukaryota</taxon>
        <taxon>Viridiplantae</taxon>
        <taxon>Streptophyta</taxon>
        <taxon>Embryophyta</taxon>
        <taxon>Tracheophyta</taxon>
        <taxon>Spermatophyta</taxon>
        <taxon>Magnoliopsida</taxon>
        <taxon>Liliopsida</taxon>
        <taxon>Poales</taxon>
        <taxon>Poaceae</taxon>
        <taxon>BOP clade</taxon>
        <taxon>Oryzoideae</taxon>
        <taxon>Oryzeae</taxon>
        <taxon>Oryzinae</taxon>
        <taxon>Oryza</taxon>
    </lineage>
</organism>
<keyword evidence="3" id="KW-1185">Reference proteome</keyword>
<dbReference type="HOGENOM" id="CLU_1974035_0_0_1"/>
<dbReference type="AlphaFoldDB" id="A0A0E0BYW0"/>
<accession>A0A0E0BYW0</accession>
<feature type="region of interest" description="Disordered" evidence="1">
    <location>
        <begin position="82"/>
        <end position="127"/>
    </location>
</feature>
<evidence type="ECO:0000313" key="2">
    <source>
        <dbReference type="EnsemblPlants" id="OMERI01G06920.1"/>
    </source>
</evidence>
<reference evidence="2" key="2">
    <citation type="submission" date="2018-05" db="EMBL/GenBank/DDBJ databases">
        <title>OmerRS3 (Oryza meridionalis Reference Sequence Version 3).</title>
        <authorList>
            <person name="Zhang J."/>
            <person name="Kudrna D."/>
            <person name="Lee S."/>
            <person name="Talag J."/>
            <person name="Welchert J."/>
            <person name="Wing R.A."/>
        </authorList>
    </citation>
    <scope>NUCLEOTIDE SEQUENCE [LARGE SCALE GENOMIC DNA]</scope>
    <source>
        <strain evidence="2">cv. OR44</strain>
    </source>
</reference>
<reference evidence="2" key="1">
    <citation type="submission" date="2015-04" db="UniProtKB">
        <authorList>
            <consortium name="EnsemblPlants"/>
        </authorList>
    </citation>
    <scope>IDENTIFICATION</scope>
</reference>
<dbReference type="EnsemblPlants" id="OMERI01G06920.1">
    <property type="protein sequence ID" value="OMERI01G06920.1"/>
    <property type="gene ID" value="OMERI01G06920"/>
</dbReference>
<name>A0A0E0BYW0_9ORYZ</name>
<sequence length="127" mass="12604">MRRKSPSALMMQMNDTAGKGGRIGDHDHGSAAAVAAGGAVPGVGELCLPGVAAADEAERRGVGGGGVGVACSTEQWHGEAAARSAKGTTRPISPSMAGSTEAAAALSLPGGVDDDEAERRIPARSRR</sequence>
<dbReference type="Proteomes" id="UP000008021">
    <property type="component" value="Chromosome 1"/>
</dbReference>
<protein>
    <recommendedName>
        <fullName evidence="4">DUF834 domain-containing protein</fullName>
    </recommendedName>
</protein>
<evidence type="ECO:0000313" key="3">
    <source>
        <dbReference type="Proteomes" id="UP000008021"/>
    </source>
</evidence>
<evidence type="ECO:0008006" key="4">
    <source>
        <dbReference type="Google" id="ProtNLM"/>
    </source>
</evidence>
<evidence type="ECO:0000256" key="1">
    <source>
        <dbReference type="SAM" id="MobiDB-lite"/>
    </source>
</evidence>